<evidence type="ECO:0000313" key="2">
    <source>
        <dbReference type="EMBL" id="ABA50116.1"/>
    </source>
</evidence>
<reference evidence="2 3" key="1">
    <citation type="submission" date="2005-09" db="EMBL/GenBank/DDBJ databases">
        <authorList>
            <person name="Woods D.E."/>
            <person name="Nierman W.C."/>
        </authorList>
    </citation>
    <scope>NUCLEOTIDE SEQUENCE [LARGE SCALE GENOMIC DNA]</scope>
    <source>
        <strain evidence="2 3">1710b</strain>
    </source>
</reference>
<gene>
    <name evidence="2" type="ordered locus">BURPS1710b_2638</name>
</gene>
<evidence type="ECO:0000313" key="3">
    <source>
        <dbReference type="Proteomes" id="UP000002700"/>
    </source>
</evidence>
<sequence>MGQTRDARRTVALARRACPHHSSPRPPCAHRPRIAPRVPARERTRAIPPCTRRHVSLRHRVHEGARARAPSSRFGFERRGRGNRRIDDAQMHGHIFVIRRARQRIAMRARGQAIELGTDGRPALVAHAVAVRQRDHPAPHAIVELGDDFDAARRRRAHELAAVRDTQRRRVVRMNPQRAVRIDLAPRRIAINLVRVVRAPLARHQHERIVGAGRRLGRERAQLIDHLRDVQVHASVRMADEAPHLVEFVHADERPRAALENRAKERRAERRAITAKSGAAHGRVMPLRVQHRERQQRRARRRVARQRAAERAIDDRRRVTLPLLVRREHDPERAQVGQMLRRARLEPRDALQKRKAARQLAHLLEQPRIDLRLRQRLAERRQQRMAQMKRVRRELEVEARRLPLLELRRGGQHVMREARGFGHRDVDHDEQLQLAERAFICVRIGIRDDRIRAVDERRAHALLARALDLVGQDVRRIDARDRKHPVMRGPLERLAVTDRALVGMADDGQQERMQVVAAALAEVARQQEQQLLEVAVERRVQRVLDAEIDAQASRARGREAVRDALDVLERHVRAARVFGDRHVAQHALDELEARAALRDERAVEQPVAQHDREHRAHQIRVRARPHLQMQIGELRRLRAARIDDDERARRILLQIAQRVARIRNPVRLIRIRADDEHVIRMLDVLGRVAVLTAEQPPVEPEVARLLLAERVVRVAAAHRGEQLPAVRAADVVALAAPADERERVAAMPLAQRDEALRDVVERLVPCDAHEAAVGLAAQRVREAIVVMLVVRETRGLLAQIAFRNRMIVVASDLRELAVRDVDDKAAIARTQNTGGFLDCHRMLHLPAHPPESGKNEYEITIVTVTNVMRCIDRSQSNRRSKRGASLAARACMTAYGEAQDAARAERDADASATAPKRAMQGIPRRMRAPRRSAPARFRPCRSNAAWPRTVDRQ</sequence>
<feature type="compositionally biased region" description="Low complexity" evidence="1">
    <location>
        <begin position="931"/>
        <end position="941"/>
    </location>
</feature>
<dbReference type="AlphaFoldDB" id="Q3JQX8"/>
<organism evidence="2 3">
    <name type="scientific">Burkholderia pseudomallei (strain 1710b)</name>
    <dbReference type="NCBI Taxonomy" id="320372"/>
    <lineage>
        <taxon>Bacteria</taxon>
        <taxon>Pseudomonadati</taxon>
        <taxon>Pseudomonadota</taxon>
        <taxon>Betaproteobacteria</taxon>
        <taxon>Burkholderiales</taxon>
        <taxon>Burkholderiaceae</taxon>
        <taxon>Burkholderia</taxon>
        <taxon>pseudomallei group</taxon>
    </lineage>
</organism>
<proteinExistence type="predicted"/>
<evidence type="ECO:0000256" key="1">
    <source>
        <dbReference type="SAM" id="MobiDB-lite"/>
    </source>
</evidence>
<name>Q3JQX8_BURP1</name>
<dbReference type="EnsemblBacteria" id="ABA50116">
    <property type="protein sequence ID" value="ABA50116"/>
    <property type="gene ID" value="BURPS1710b_2638"/>
</dbReference>
<dbReference type="EMBL" id="CP000124">
    <property type="protein sequence ID" value="ABA50116.1"/>
    <property type="molecule type" value="Genomic_DNA"/>
</dbReference>
<protein>
    <submittedName>
        <fullName evidence="2">Uncharacterized protein</fullName>
    </submittedName>
</protein>
<accession>Q3JQX8</accession>
<dbReference type="HOGENOM" id="CLU_309210_0_0_4"/>
<dbReference type="KEGG" id="bpm:BURPS1710b_2638"/>
<dbReference type="Proteomes" id="UP000002700">
    <property type="component" value="Chromosome I"/>
</dbReference>
<feature type="region of interest" description="Disordered" evidence="1">
    <location>
        <begin position="902"/>
        <end position="953"/>
    </location>
</feature>